<dbReference type="SUPFAM" id="SSF47598">
    <property type="entry name" value="Ribbon-helix-helix"/>
    <property type="match status" value="1"/>
</dbReference>
<gene>
    <name evidence="3" type="ORF">J6595_18450</name>
</gene>
<accession>A0ABS4BMX8</accession>
<dbReference type="InterPro" id="IPR013321">
    <property type="entry name" value="Arc_rbn_hlx_hlx"/>
</dbReference>
<dbReference type="InterPro" id="IPR002145">
    <property type="entry name" value="CopG"/>
</dbReference>
<evidence type="ECO:0000313" key="4">
    <source>
        <dbReference type="Proteomes" id="UP000678276"/>
    </source>
</evidence>
<dbReference type="InterPro" id="IPR010985">
    <property type="entry name" value="Ribbon_hlx_hlx"/>
</dbReference>
<dbReference type="Pfam" id="PF01402">
    <property type="entry name" value="RHH_1"/>
    <property type="match status" value="1"/>
</dbReference>
<proteinExistence type="predicted"/>
<protein>
    <submittedName>
        <fullName evidence="3">Ribbon-helix-helix protein, CopG family</fullName>
    </submittedName>
</protein>
<keyword evidence="4" id="KW-1185">Reference proteome</keyword>
<evidence type="ECO:0000256" key="1">
    <source>
        <dbReference type="SAM" id="MobiDB-lite"/>
    </source>
</evidence>
<feature type="domain" description="Ribbon-helix-helix protein CopG" evidence="2">
    <location>
        <begin position="31"/>
        <end position="58"/>
    </location>
</feature>
<evidence type="ECO:0000259" key="2">
    <source>
        <dbReference type="Pfam" id="PF01402"/>
    </source>
</evidence>
<sequence>MKKLRMELLGNHKTETASGEDASTGKSPGATTIRVSQKVLDRVDAEARAEGLSRNELIVLLLDECLRSRTGEGIVEIDSDFATFLKAKRRRR</sequence>
<dbReference type="RefSeq" id="WP_209596484.1">
    <property type="nucleotide sequence ID" value="NZ_JAGJCF010000017.1"/>
</dbReference>
<comment type="caution">
    <text evidence="3">The sequence shown here is derived from an EMBL/GenBank/DDBJ whole genome shotgun (WGS) entry which is preliminary data.</text>
</comment>
<organism evidence="3 4">
    <name type="scientific">Jiella mangrovi</name>
    <dbReference type="NCBI Taxonomy" id="2821407"/>
    <lineage>
        <taxon>Bacteria</taxon>
        <taxon>Pseudomonadati</taxon>
        <taxon>Pseudomonadota</taxon>
        <taxon>Alphaproteobacteria</taxon>
        <taxon>Hyphomicrobiales</taxon>
        <taxon>Aurantimonadaceae</taxon>
        <taxon>Jiella</taxon>
    </lineage>
</organism>
<evidence type="ECO:0000313" key="3">
    <source>
        <dbReference type="EMBL" id="MBP0617571.1"/>
    </source>
</evidence>
<name>A0ABS4BMX8_9HYPH</name>
<reference evidence="3 4" key="1">
    <citation type="submission" date="2021-04" db="EMBL/GenBank/DDBJ databases">
        <title>Whole genome sequence of Jiella sp. KSK16Y-1.</title>
        <authorList>
            <person name="Tuo L."/>
        </authorList>
    </citation>
    <scope>NUCLEOTIDE SEQUENCE [LARGE SCALE GENOMIC DNA]</scope>
    <source>
        <strain evidence="3 4">KSK16Y-1</strain>
    </source>
</reference>
<dbReference type="Gene3D" id="1.10.1220.10">
    <property type="entry name" value="Met repressor-like"/>
    <property type="match status" value="1"/>
</dbReference>
<dbReference type="Proteomes" id="UP000678276">
    <property type="component" value="Unassembled WGS sequence"/>
</dbReference>
<feature type="compositionally biased region" description="Basic and acidic residues" evidence="1">
    <location>
        <begin position="1"/>
        <end position="15"/>
    </location>
</feature>
<dbReference type="EMBL" id="JAGJCF010000017">
    <property type="protein sequence ID" value="MBP0617571.1"/>
    <property type="molecule type" value="Genomic_DNA"/>
</dbReference>
<feature type="region of interest" description="Disordered" evidence="1">
    <location>
        <begin position="1"/>
        <end position="32"/>
    </location>
</feature>